<evidence type="ECO:0000313" key="3">
    <source>
        <dbReference type="Proteomes" id="UP000594638"/>
    </source>
</evidence>
<dbReference type="Proteomes" id="UP000594638">
    <property type="component" value="Unassembled WGS sequence"/>
</dbReference>
<name>A0A8S0V7J7_OLEEU</name>
<proteinExistence type="predicted"/>
<dbReference type="EMBL" id="CACTIH010009200">
    <property type="protein sequence ID" value="CAA3027336.1"/>
    <property type="molecule type" value="Genomic_DNA"/>
</dbReference>
<comment type="caution">
    <text evidence="2">The sequence shown here is derived from an EMBL/GenBank/DDBJ whole genome shotgun (WGS) entry which is preliminary data.</text>
</comment>
<dbReference type="Gramene" id="OE9A089996T1">
    <property type="protein sequence ID" value="OE9A089996C1"/>
    <property type="gene ID" value="OE9A089996"/>
</dbReference>
<keyword evidence="3" id="KW-1185">Reference proteome</keyword>
<sequence length="108" mass="12277">MPLGTEDPLGKKLNNSKTRAEPEWELCSFPWSLRITFVINPYCPRPEQFVQKTTSLYRNAHIGTSEARSGLVHLPEDDALLMSIVVVDWSSQMQSNSIHILPSIFESF</sequence>
<dbReference type="AlphaFoldDB" id="A0A8S0V7J7"/>
<evidence type="ECO:0000313" key="2">
    <source>
        <dbReference type="EMBL" id="CAA3027336.1"/>
    </source>
</evidence>
<organism evidence="2 3">
    <name type="scientific">Olea europaea subsp. europaea</name>
    <dbReference type="NCBI Taxonomy" id="158383"/>
    <lineage>
        <taxon>Eukaryota</taxon>
        <taxon>Viridiplantae</taxon>
        <taxon>Streptophyta</taxon>
        <taxon>Embryophyta</taxon>
        <taxon>Tracheophyta</taxon>
        <taxon>Spermatophyta</taxon>
        <taxon>Magnoliopsida</taxon>
        <taxon>eudicotyledons</taxon>
        <taxon>Gunneridae</taxon>
        <taxon>Pentapetalae</taxon>
        <taxon>asterids</taxon>
        <taxon>lamiids</taxon>
        <taxon>Lamiales</taxon>
        <taxon>Oleaceae</taxon>
        <taxon>Oleeae</taxon>
        <taxon>Olea</taxon>
    </lineage>
</organism>
<gene>
    <name evidence="2" type="ORF">OLEA9_A089996</name>
</gene>
<evidence type="ECO:0000256" key="1">
    <source>
        <dbReference type="SAM" id="MobiDB-lite"/>
    </source>
</evidence>
<reference evidence="2 3" key="1">
    <citation type="submission" date="2019-12" db="EMBL/GenBank/DDBJ databases">
        <authorList>
            <person name="Alioto T."/>
            <person name="Alioto T."/>
            <person name="Gomez Garrido J."/>
        </authorList>
    </citation>
    <scope>NUCLEOTIDE SEQUENCE [LARGE SCALE GENOMIC DNA]</scope>
</reference>
<accession>A0A8S0V7J7</accession>
<protein>
    <submittedName>
        <fullName evidence="2">Uncharacterized protein</fullName>
    </submittedName>
</protein>
<feature type="region of interest" description="Disordered" evidence="1">
    <location>
        <begin position="1"/>
        <end position="20"/>
    </location>
</feature>